<sequence length="74" mass="8403">MIIRFETVYEDGCWSAHAIGHSIFTDGRDFEELLKNIAEAVLLYFEDELEPEEEITILTQTELQVHSVAKASGC</sequence>
<reference evidence="1 2" key="1">
    <citation type="submission" date="2018-05" db="EMBL/GenBank/DDBJ databases">
        <title>Isolation and characterization of genus Methanoculleus species and their viruses from deep sea marine sediment offshore southwestern Taiwan.</title>
        <authorList>
            <person name="Wei W.-H."/>
            <person name="Chen W.-C."/>
            <person name="Lai M.-C."/>
            <person name="Chen S.-C."/>
        </authorList>
    </citation>
    <scope>NUCLEOTIDE SEQUENCE [LARGE SCALE GENOMIC DNA]</scope>
    <source>
        <strain evidence="1 2">CWC-02</strain>
    </source>
</reference>
<accession>A0ABD4TCJ3</accession>
<evidence type="ECO:0000313" key="1">
    <source>
        <dbReference type="EMBL" id="MCM2465706.1"/>
    </source>
</evidence>
<proteinExistence type="predicted"/>
<dbReference type="InterPro" id="IPR035069">
    <property type="entry name" value="TTHA1013/TTHA0281-like"/>
</dbReference>
<dbReference type="Proteomes" id="UP001523230">
    <property type="component" value="Unassembled WGS sequence"/>
</dbReference>
<gene>
    <name evidence="1" type="ORF">DIC75_05155</name>
</gene>
<protein>
    <submittedName>
        <fullName evidence="1">HicB family protein</fullName>
    </submittedName>
</protein>
<comment type="caution">
    <text evidence="1">The sequence shown here is derived from an EMBL/GenBank/DDBJ whole genome shotgun (WGS) entry which is preliminary data.</text>
</comment>
<name>A0ABD4TCJ3_9EURY</name>
<dbReference type="Gene3D" id="3.30.160.250">
    <property type="match status" value="1"/>
</dbReference>
<dbReference type="RefSeq" id="WP_250986971.1">
    <property type="nucleotide sequence ID" value="NZ_QFDM01000002.1"/>
</dbReference>
<dbReference type="SUPFAM" id="SSF143100">
    <property type="entry name" value="TTHA1013/TTHA0281-like"/>
    <property type="match status" value="1"/>
</dbReference>
<dbReference type="EMBL" id="QFDM01000002">
    <property type="protein sequence ID" value="MCM2465706.1"/>
    <property type="molecule type" value="Genomic_DNA"/>
</dbReference>
<dbReference type="AlphaFoldDB" id="A0ABD4TCJ3"/>
<keyword evidence="2" id="KW-1185">Reference proteome</keyword>
<organism evidence="1 2">
    <name type="scientific">Methanoculleus oceani</name>
    <dbReference type="NCBI Taxonomy" id="2184756"/>
    <lineage>
        <taxon>Archaea</taxon>
        <taxon>Methanobacteriati</taxon>
        <taxon>Methanobacteriota</taxon>
        <taxon>Stenosarchaea group</taxon>
        <taxon>Methanomicrobia</taxon>
        <taxon>Methanomicrobiales</taxon>
        <taxon>Methanomicrobiaceae</taxon>
        <taxon>Methanoculleus</taxon>
    </lineage>
</organism>
<evidence type="ECO:0000313" key="2">
    <source>
        <dbReference type="Proteomes" id="UP001523230"/>
    </source>
</evidence>